<dbReference type="GO" id="GO:0030170">
    <property type="term" value="F:pyridoxal phosphate binding"/>
    <property type="evidence" value="ECO:0007669"/>
    <property type="project" value="InterPro"/>
</dbReference>
<comment type="cofactor">
    <cofactor evidence="1 5">
        <name>pyridoxal 5'-phosphate</name>
        <dbReference type="ChEBI" id="CHEBI:597326"/>
    </cofactor>
</comment>
<keyword evidence="7" id="KW-0472">Membrane</keyword>
<sequence>MTYHIWQLSVILSFIPTVVPGKVKIGQFNCPVKLFVDKDSKSNFTTNIITFFNKVSKNGYQIIYADGANMCSRADIQFVLKTLTTTQITIILNEHINRPCEVAIERGVILQFFKIEDFITVHFINQGFRMPNIRFHDNEVDEIERFLNDVCMSIESNVRRRRQVRRTNDRREDEENSGTTATLNLWVIVLIAVIICLGFIIIITLFYVDHRKNLKRIAALGKELMESTRSKTRTNLPPEMMKKQQMDDEDKKEKELRKIDKAKKEGVDKVDEKNDESSKTLVLNARHVPLFVRDVFDIANFCLGYGGTEEVVKRDTKTIVSGTISKDNIGPNETSSSPVAIIDELETSILPMFQQFPKMRSHSFFPGVQSLADILIEFGCNLLAARGFITDGSPGMLELEMVATSWVGKALGLPSCFLPGRKTRGGGLLLTTTTEGMFTAILAARQKKLREILNANATGCGKEKSHANEEDFLLNNMVAYGCSEAHLSFDFGCRLAKVEDKLISPDAEYTMNVDELEHEIMVDRLESSLLPSVLFQHAGVIEDVKNKRTPVFINATFGSAHSCSLDKLDEITKIAKKYNIWVHVDASYAGNYLVCPSYRSLINGLENANSISVNLHKCLTQSSHTTFFWTTDLRAVKDSIPQSQNMLKMLHC</sequence>
<keyword evidence="3 5" id="KW-0663">Pyridoxal phosphate</keyword>
<keyword evidence="7" id="KW-1133">Transmembrane helix</keyword>
<protein>
    <submittedName>
        <fullName evidence="9">Aromatic-L-amino-acid decarboxylase</fullName>
    </submittedName>
</protein>
<evidence type="ECO:0000256" key="1">
    <source>
        <dbReference type="ARBA" id="ARBA00001933"/>
    </source>
</evidence>
<dbReference type="InterPro" id="IPR002129">
    <property type="entry name" value="PyrdxlP-dep_de-COase"/>
</dbReference>
<dbReference type="SUPFAM" id="SSF53383">
    <property type="entry name" value="PLP-dependent transferases"/>
    <property type="match status" value="1"/>
</dbReference>
<evidence type="ECO:0000256" key="4">
    <source>
        <dbReference type="ARBA" id="ARBA00023239"/>
    </source>
</evidence>
<feature type="chain" id="PRO_5003268238" evidence="8">
    <location>
        <begin position="21"/>
        <end position="652"/>
    </location>
</feature>
<dbReference type="PRINTS" id="PR00800">
    <property type="entry name" value="YHDCRBOXLASE"/>
</dbReference>
<feature type="signal peptide" evidence="8">
    <location>
        <begin position="1"/>
        <end position="20"/>
    </location>
</feature>
<evidence type="ECO:0000313" key="9">
    <source>
        <dbReference type="EMBL" id="ADY43480.1"/>
    </source>
</evidence>
<dbReference type="Gene3D" id="3.40.640.10">
    <property type="entry name" value="Type I PLP-dependent aspartate aminotransferase-like (Major domain)"/>
    <property type="match status" value="1"/>
</dbReference>
<evidence type="ECO:0000256" key="6">
    <source>
        <dbReference type="SAM" id="MobiDB-lite"/>
    </source>
</evidence>
<feature type="compositionally biased region" description="Basic and acidic residues" evidence="6">
    <location>
        <begin position="240"/>
        <end position="254"/>
    </location>
</feature>
<keyword evidence="2" id="KW-0210">Decarboxylase</keyword>
<dbReference type="PANTHER" id="PTHR11999:SF70">
    <property type="entry name" value="MIP05841P"/>
    <property type="match status" value="1"/>
</dbReference>
<dbReference type="AlphaFoldDB" id="F1L026"/>
<organism evidence="9">
    <name type="scientific">Ascaris suum</name>
    <name type="common">Pig roundworm</name>
    <name type="synonym">Ascaris lumbricoides</name>
    <dbReference type="NCBI Taxonomy" id="6253"/>
    <lineage>
        <taxon>Eukaryota</taxon>
        <taxon>Metazoa</taxon>
        <taxon>Ecdysozoa</taxon>
        <taxon>Nematoda</taxon>
        <taxon>Chromadorea</taxon>
        <taxon>Rhabditida</taxon>
        <taxon>Spirurina</taxon>
        <taxon>Ascaridomorpha</taxon>
        <taxon>Ascaridoidea</taxon>
        <taxon>Ascarididae</taxon>
        <taxon>Ascaris</taxon>
    </lineage>
</organism>
<dbReference type="InterPro" id="IPR015421">
    <property type="entry name" value="PyrdxlP-dep_Trfase_major"/>
</dbReference>
<evidence type="ECO:0000256" key="2">
    <source>
        <dbReference type="ARBA" id="ARBA00022793"/>
    </source>
</evidence>
<dbReference type="InterPro" id="IPR015424">
    <property type="entry name" value="PyrdxlP-dep_Trfase"/>
</dbReference>
<dbReference type="PANTHER" id="PTHR11999">
    <property type="entry name" value="GROUP II PYRIDOXAL-5-PHOSPHATE DECARBOXYLASE"/>
    <property type="match status" value="1"/>
</dbReference>
<keyword evidence="7" id="KW-0812">Transmembrane</keyword>
<evidence type="ECO:0000256" key="7">
    <source>
        <dbReference type="SAM" id="Phobius"/>
    </source>
</evidence>
<keyword evidence="8" id="KW-0732">Signal</keyword>
<dbReference type="Pfam" id="PF00282">
    <property type="entry name" value="Pyridoxal_deC"/>
    <property type="match status" value="2"/>
</dbReference>
<dbReference type="InterPro" id="IPR010977">
    <property type="entry name" value="Aromatic_deC"/>
</dbReference>
<proteinExistence type="evidence at transcript level"/>
<reference evidence="9" key="1">
    <citation type="journal article" date="2011" name="Genome Res.">
        <title>Deep small RNA sequencing from the nematode Ascaris reveals conservation, functional diversification, and novel developmental profiles.</title>
        <authorList>
            <person name="Wang J."/>
            <person name="Czech B."/>
            <person name="Crunk A."/>
            <person name="Wallace A."/>
            <person name="Mitreva M."/>
            <person name="Hannon G.J."/>
            <person name="Davis R.E."/>
        </authorList>
    </citation>
    <scope>NUCLEOTIDE SEQUENCE</scope>
</reference>
<name>F1L026_ASCSU</name>
<dbReference type="GO" id="GO:0005737">
    <property type="term" value="C:cytoplasm"/>
    <property type="evidence" value="ECO:0007669"/>
    <property type="project" value="TreeGrafter"/>
</dbReference>
<dbReference type="GO" id="GO:0016831">
    <property type="term" value="F:carboxy-lyase activity"/>
    <property type="evidence" value="ECO:0007669"/>
    <property type="project" value="UniProtKB-KW"/>
</dbReference>
<dbReference type="GO" id="GO:0006520">
    <property type="term" value="P:amino acid metabolic process"/>
    <property type="evidence" value="ECO:0007669"/>
    <property type="project" value="InterPro"/>
</dbReference>
<evidence type="ECO:0000256" key="8">
    <source>
        <dbReference type="SAM" id="SignalP"/>
    </source>
</evidence>
<accession>F1L026</accession>
<keyword evidence="4" id="KW-0456">Lyase</keyword>
<feature type="modified residue" description="N6-(pyridoxal phosphate)lysine" evidence="5">
    <location>
        <position position="617"/>
    </location>
</feature>
<feature type="transmembrane region" description="Helical" evidence="7">
    <location>
        <begin position="185"/>
        <end position="208"/>
    </location>
</feature>
<evidence type="ECO:0000256" key="5">
    <source>
        <dbReference type="PIRSR" id="PIRSR602129-50"/>
    </source>
</evidence>
<dbReference type="EMBL" id="JI168850">
    <property type="protein sequence ID" value="ADY43480.1"/>
    <property type="molecule type" value="mRNA"/>
</dbReference>
<evidence type="ECO:0000256" key="3">
    <source>
        <dbReference type="ARBA" id="ARBA00022898"/>
    </source>
</evidence>
<feature type="region of interest" description="Disordered" evidence="6">
    <location>
        <begin position="228"/>
        <end position="254"/>
    </location>
</feature>
<dbReference type="GO" id="GO:0019752">
    <property type="term" value="P:carboxylic acid metabolic process"/>
    <property type="evidence" value="ECO:0007669"/>
    <property type="project" value="InterPro"/>
</dbReference>